<keyword evidence="1" id="KW-0472">Membrane</keyword>
<proteinExistence type="predicted"/>
<evidence type="ECO:0000313" key="3">
    <source>
        <dbReference type="Proteomes" id="UP001064933"/>
    </source>
</evidence>
<keyword evidence="1" id="KW-1133">Transmembrane helix</keyword>
<feature type="transmembrane region" description="Helical" evidence="1">
    <location>
        <begin position="138"/>
        <end position="158"/>
    </location>
</feature>
<sequence>MRLAERTVLLHLMGLAVWLGLIEAASQLLAVRTRVQGAVLSSQILEPKPGRQSFGPSLIVSYDYVIGGDRYVATDVYPVQPPMSHPGWSEEQRAEAQSLVAAYTAGIPVEVSASRFLPWVSSLERFDQIRRAHGETPFVRWAVGVAAFLVFLFAKAAWRARRAKARL</sequence>
<gene>
    <name evidence="2" type="ORF">N4261_13380</name>
</gene>
<evidence type="ECO:0008006" key="4">
    <source>
        <dbReference type="Google" id="ProtNLM"/>
    </source>
</evidence>
<organism evidence="2 3">
    <name type="scientific">Roseateles amylovorans</name>
    <dbReference type="NCBI Taxonomy" id="2978473"/>
    <lineage>
        <taxon>Bacteria</taxon>
        <taxon>Pseudomonadati</taxon>
        <taxon>Pseudomonadota</taxon>
        <taxon>Betaproteobacteria</taxon>
        <taxon>Burkholderiales</taxon>
        <taxon>Sphaerotilaceae</taxon>
        <taxon>Roseateles</taxon>
    </lineage>
</organism>
<accession>A0ABY6ATS7</accession>
<evidence type="ECO:0000256" key="1">
    <source>
        <dbReference type="SAM" id="Phobius"/>
    </source>
</evidence>
<dbReference type="RefSeq" id="WP_261755798.1">
    <property type="nucleotide sequence ID" value="NZ_CP104562.2"/>
</dbReference>
<dbReference type="EMBL" id="CP104562">
    <property type="protein sequence ID" value="UXH76067.1"/>
    <property type="molecule type" value="Genomic_DNA"/>
</dbReference>
<keyword evidence="3" id="KW-1185">Reference proteome</keyword>
<name>A0ABY6ATS7_9BURK</name>
<reference evidence="2" key="1">
    <citation type="submission" date="2022-10" db="EMBL/GenBank/DDBJ databases">
        <title>Characterization and whole genome sequencing of a new Roseateles species, isolated from fresh water.</title>
        <authorList>
            <person name="Guliayeva D.Y."/>
            <person name="Akhremchuk A.E."/>
            <person name="Sikolenko M.A."/>
            <person name="Valentovich L.N."/>
            <person name="Sidarenka A.V."/>
        </authorList>
    </citation>
    <scope>NUCLEOTIDE SEQUENCE</scope>
    <source>
        <strain evidence="2">BIM B-1768</strain>
    </source>
</reference>
<evidence type="ECO:0000313" key="2">
    <source>
        <dbReference type="EMBL" id="UXH76067.1"/>
    </source>
</evidence>
<keyword evidence="1" id="KW-0812">Transmembrane</keyword>
<dbReference type="Proteomes" id="UP001064933">
    <property type="component" value="Chromosome"/>
</dbReference>
<protein>
    <recommendedName>
        <fullName evidence="4">DUF3592 domain-containing protein</fullName>
    </recommendedName>
</protein>